<evidence type="ECO:0000313" key="2">
    <source>
        <dbReference type="EMBL" id="KJE97145.1"/>
    </source>
</evidence>
<dbReference type="InterPro" id="IPR045875">
    <property type="entry name" value="NTF2"/>
</dbReference>
<dbReference type="Proteomes" id="UP000008743">
    <property type="component" value="Unassembled WGS sequence"/>
</dbReference>
<dbReference type="PhylomeDB" id="A0A0D2WW49"/>
<dbReference type="InParanoid" id="A0A0D2WW49"/>
<dbReference type="GO" id="GO:0006913">
    <property type="term" value="P:nucleocytoplasmic transport"/>
    <property type="evidence" value="ECO:0007669"/>
    <property type="project" value="InterPro"/>
</dbReference>
<protein>
    <recommendedName>
        <fullName evidence="1">NTF2 domain-containing protein</fullName>
    </recommendedName>
</protein>
<gene>
    <name evidence="2" type="ORF">CAOG_007604</name>
</gene>
<dbReference type="InterPro" id="IPR002075">
    <property type="entry name" value="NTF2_dom"/>
</dbReference>
<dbReference type="InterPro" id="IPR018222">
    <property type="entry name" value="Nuclear_transport_factor_2_euk"/>
</dbReference>
<organism evidence="2 3">
    <name type="scientific">Capsaspora owczarzaki (strain ATCC 30864)</name>
    <dbReference type="NCBI Taxonomy" id="595528"/>
    <lineage>
        <taxon>Eukaryota</taxon>
        <taxon>Filasterea</taxon>
        <taxon>Capsaspora</taxon>
    </lineage>
</organism>
<dbReference type="SUPFAM" id="SSF54427">
    <property type="entry name" value="NTF2-like"/>
    <property type="match status" value="1"/>
</dbReference>
<accession>A0A0D2WW49</accession>
<keyword evidence="3" id="KW-1185">Reference proteome</keyword>
<dbReference type="PANTHER" id="PTHR12612">
    <property type="entry name" value="NUCLEAR TRANSPORT FACTOR 2"/>
    <property type="match status" value="1"/>
</dbReference>
<dbReference type="eggNOG" id="KOG2104">
    <property type="taxonomic scope" value="Eukaryota"/>
</dbReference>
<evidence type="ECO:0000313" key="3">
    <source>
        <dbReference type="Proteomes" id="UP000008743"/>
    </source>
</evidence>
<dbReference type="STRING" id="595528.A0A0D2WW49"/>
<dbReference type="Gene3D" id="3.10.450.50">
    <property type="match status" value="1"/>
</dbReference>
<sequence>MGDARAIGENFTNWYYQTFDVDREGVAAAYQRRLLLLCAAGLPDQTRAASSSLSSLAPLGPPLPPALASAHQRGADSVLTYEGEVFQGAVAIMAKLRSLSFRTVSHIITAADCQPTINNGVIVCVIGQMQVDGDDKLLAYSELFHLQWNVETNNYYIMNDCFRISVHHYASG</sequence>
<dbReference type="EMBL" id="KE346373">
    <property type="protein sequence ID" value="KJE97145.1"/>
    <property type="molecule type" value="Genomic_DNA"/>
</dbReference>
<name>A0A0D2WW49_CAPO3</name>
<dbReference type="AlphaFoldDB" id="A0A0D2WW49"/>
<dbReference type="OrthoDB" id="6507044at2759"/>
<evidence type="ECO:0000259" key="1">
    <source>
        <dbReference type="PROSITE" id="PS50177"/>
    </source>
</evidence>
<dbReference type="FunCoup" id="A0A0D2WW49">
    <property type="interactions" value="621"/>
</dbReference>
<reference evidence="3" key="1">
    <citation type="submission" date="2011-02" db="EMBL/GenBank/DDBJ databases">
        <title>The Genome Sequence of Capsaspora owczarzaki ATCC 30864.</title>
        <authorList>
            <person name="Russ C."/>
            <person name="Cuomo C."/>
            <person name="Burger G."/>
            <person name="Gray M.W."/>
            <person name="Holland P.W.H."/>
            <person name="King N."/>
            <person name="Lang F.B.F."/>
            <person name="Roger A.J."/>
            <person name="Ruiz-Trillo I."/>
            <person name="Young S.K."/>
            <person name="Zeng Q."/>
            <person name="Gargeya S."/>
            <person name="Alvarado L."/>
            <person name="Berlin A."/>
            <person name="Chapman S.B."/>
            <person name="Chen Z."/>
            <person name="Freedman E."/>
            <person name="Gellesch M."/>
            <person name="Goldberg J."/>
            <person name="Griggs A."/>
            <person name="Gujja S."/>
            <person name="Heilman E."/>
            <person name="Heiman D."/>
            <person name="Howarth C."/>
            <person name="Mehta T."/>
            <person name="Neiman D."/>
            <person name="Pearson M."/>
            <person name="Roberts A."/>
            <person name="Saif S."/>
            <person name="Shea T."/>
            <person name="Shenoy N."/>
            <person name="Sisk P."/>
            <person name="Stolte C."/>
            <person name="Sykes S."/>
            <person name="White J."/>
            <person name="Yandava C."/>
            <person name="Haas B."/>
            <person name="Nusbaum C."/>
            <person name="Birren B."/>
        </authorList>
    </citation>
    <scope>NUCLEOTIDE SEQUENCE</scope>
    <source>
        <strain evidence="3">ATCC 30864</strain>
    </source>
</reference>
<dbReference type="InterPro" id="IPR032710">
    <property type="entry name" value="NTF2-like_dom_sf"/>
</dbReference>
<dbReference type="Pfam" id="PF02136">
    <property type="entry name" value="NTF2"/>
    <property type="match status" value="1"/>
</dbReference>
<feature type="domain" description="NTF2" evidence="1">
    <location>
        <begin position="7"/>
        <end position="164"/>
    </location>
</feature>
<dbReference type="PROSITE" id="PS50177">
    <property type="entry name" value="NTF2_DOMAIN"/>
    <property type="match status" value="1"/>
</dbReference>
<proteinExistence type="predicted"/>